<evidence type="ECO:0000256" key="1">
    <source>
        <dbReference type="SAM" id="Phobius"/>
    </source>
</evidence>
<organism evidence="2 3">
    <name type="scientific">Pseudozobellia thermophila</name>
    <dbReference type="NCBI Taxonomy" id="192903"/>
    <lineage>
        <taxon>Bacteria</taxon>
        <taxon>Pseudomonadati</taxon>
        <taxon>Bacteroidota</taxon>
        <taxon>Flavobacteriia</taxon>
        <taxon>Flavobacteriales</taxon>
        <taxon>Flavobacteriaceae</taxon>
        <taxon>Pseudozobellia</taxon>
    </lineage>
</organism>
<keyword evidence="1" id="KW-0812">Transmembrane</keyword>
<accession>A0A1M6P6D0</accession>
<dbReference type="RefSeq" id="WP_072995874.1">
    <property type="nucleotide sequence ID" value="NZ_FQYU01000018.1"/>
</dbReference>
<evidence type="ECO:0000313" key="3">
    <source>
        <dbReference type="Proteomes" id="UP000184543"/>
    </source>
</evidence>
<dbReference type="Proteomes" id="UP000184543">
    <property type="component" value="Unassembled WGS sequence"/>
</dbReference>
<keyword evidence="1" id="KW-0472">Membrane</keyword>
<reference evidence="3" key="1">
    <citation type="submission" date="2016-11" db="EMBL/GenBank/DDBJ databases">
        <authorList>
            <person name="Varghese N."/>
            <person name="Submissions S."/>
        </authorList>
    </citation>
    <scope>NUCLEOTIDE SEQUENCE [LARGE SCALE GENOMIC DNA]</scope>
    <source>
        <strain evidence="3">DSM 19858</strain>
    </source>
</reference>
<dbReference type="EMBL" id="FQYU01000018">
    <property type="protein sequence ID" value="SHK03446.1"/>
    <property type="molecule type" value="Genomic_DNA"/>
</dbReference>
<dbReference type="STRING" id="192903.SAMN04488513_11827"/>
<proteinExistence type="predicted"/>
<keyword evidence="1" id="KW-1133">Transmembrane helix</keyword>
<dbReference type="AlphaFoldDB" id="A0A1M6P6D0"/>
<sequence length="128" mass="14775">MTLTKSQKGTLLFVGISAVIIICITQYIKSSVKNNSEYTIGYVFDSMNGPSSGPAIYYYYYVDGKKYDNSDYINSDYDVRVGEFYWVKYSSEHPNWAEIQQNLQVIDSDKIKKAGFSLPQKKRNQFQE</sequence>
<evidence type="ECO:0000313" key="2">
    <source>
        <dbReference type="EMBL" id="SHK03446.1"/>
    </source>
</evidence>
<dbReference type="OrthoDB" id="1376363at2"/>
<name>A0A1M6P6D0_9FLAO</name>
<gene>
    <name evidence="2" type="ORF">SAMN04488513_11827</name>
</gene>
<feature type="transmembrane region" description="Helical" evidence="1">
    <location>
        <begin position="9"/>
        <end position="28"/>
    </location>
</feature>
<keyword evidence="3" id="KW-1185">Reference proteome</keyword>
<protein>
    <submittedName>
        <fullName evidence="2">Uncharacterized protein</fullName>
    </submittedName>
</protein>